<proteinExistence type="predicted"/>
<protein>
    <submittedName>
        <fullName evidence="2">Uncharacterized protein</fullName>
    </submittedName>
</protein>
<dbReference type="EMBL" id="LAZR01021166">
    <property type="protein sequence ID" value="KKL86257.1"/>
    <property type="molecule type" value="Genomic_DNA"/>
</dbReference>
<feature type="transmembrane region" description="Helical" evidence="1">
    <location>
        <begin position="12"/>
        <end position="32"/>
    </location>
</feature>
<dbReference type="AlphaFoldDB" id="A0A0F9IFV2"/>
<comment type="caution">
    <text evidence="2">The sequence shown here is derived from an EMBL/GenBank/DDBJ whole genome shotgun (WGS) entry which is preliminary data.</text>
</comment>
<evidence type="ECO:0000256" key="1">
    <source>
        <dbReference type="SAM" id="Phobius"/>
    </source>
</evidence>
<keyword evidence="1" id="KW-1133">Transmembrane helix</keyword>
<reference evidence="2" key="1">
    <citation type="journal article" date="2015" name="Nature">
        <title>Complex archaea that bridge the gap between prokaryotes and eukaryotes.</title>
        <authorList>
            <person name="Spang A."/>
            <person name="Saw J.H."/>
            <person name="Jorgensen S.L."/>
            <person name="Zaremba-Niedzwiedzka K."/>
            <person name="Martijn J."/>
            <person name="Lind A.E."/>
            <person name="van Eijk R."/>
            <person name="Schleper C."/>
            <person name="Guy L."/>
            <person name="Ettema T.J."/>
        </authorList>
    </citation>
    <scope>NUCLEOTIDE SEQUENCE</scope>
</reference>
<name>A0A0F9IFV2_9ZZZZ</name>
<gene>
    <name evidence="2" type="ORF">LCGC14_1946540</name>
</gene>
<organism evidence="2">
    <name type="scientific">marine sediment metagenome</name>
    <dbReference type="NCBI Taxonomy" id="412755"/>
    <lineage>
        <taxon>unclassified sequences</taxon>
        <taxon>metagenomes</taxon>
        <taxon>ecological metagenomes</taxon>
    </lineage>
</organism>
<sequence>MEVNVMELMGIMYLVLGLTFGLTIFVFIGVIAGKDILMAFKRWFDKKGCDVYVANTNRNISHYYLRPKENQFKINKLPYITNPDKTMNYTDETKLRINISLKDKDTKLKARIVEYEEKQTEIQTRYNKSEDSQQKFQLKSQYEHFESLIVKLKNQLRVKQENYFKDKRPAFFYMEGDPIPKDFYEYMSPMDCKIIDNLVSRLLIRWLIP</sequence>
<evidence type="ECO:0000313" key="2">
    <source>
        <dbReference type="EMBL" id="KKL86257.1"/>
    </source>
</evidence>
<keyword evidence="1" id="KW-0472">Membrane</keyword>
<keyword evidence="1" id="KW-0812">Transmembrane</keyword>
<accession>A0A0F9IFV2</accession>